<reference evidence="7 8" key="1">
    <citation type="journal article" date="2019" name="Nat. Plants">
        <title>Stout camphor tree genome fills gaps in understanding of flowering plant genome evolution.</title>
        <authorList>
            <person name="Chaw S.M."/>
            <person name="Liu Y.C."/>
            <person name="Wu Y.W."/>
            <person name="Wang H.Y."/>
            <person name="Lin C.I."/>
            <person name="Wu C.S."/>
            <person name="Ke H.M."/>
            <person name="Chang L.Y."/>
            <person name="Hsu C.Y."/>
            <person name="Yang H.T."/>
            <person name="Sudianto E."/>
            <person name="Hsu M.H."/>
            <person name="Wu K.P."/>
            <person name="Wang L.N."/>
            <person name="Leebens-Mack J.H."/>
            <person name="Tsai I.J."/>
        </authorList>
    </citation>
    <scope>NUCLEOTIDE SEQUENCE [LARGE SCALE GENOMIC DNA]</scope>
    <source>
        <strain evidence="8">cv. Chaw 1501</strain>
        <tissue evidence="7">Young leaves</tissue>
    </source>
</reference>
<name>A0A3S3MV89_9MAGN</name>
<comment type="caution">
    <text evidence="7">The sequence shown here is derived from an EMBL/GenBank/DDBJ whole genome shotgun (WGS) entry which is preliminary data.</text>
</comment>
<dbReference type="Proteomes" id="UP000283530">
    <property type="component" value="Unassembled WGS sequence"/>
</dbReference>
<dbReference type="PANTHER" id="PTHR34113">
    <property type="entry name" value="INACTIVE PURPLE ACID PHOSPHATASE-LIKE PROTEIN"/>
    <property type="match status" value="1"/>
</dbReference>
<dbReference type="GO" id="GO:0005982">
    <property type="term" value="P:starch metabolic process"/>
    <property type="evidence" value="ECO:0007669"/>
    <property type="project" value="TreeGrafter"/>
</dbReference>
<comment type="subcellular location">
    <subcellularLocation>
        <location evidence="1">Plastid</location>
        <location evidence="1">Chloroplast stroma</location>
    </subcellularLocation>
</comment>
<organism evidence="7 8">
    <name type="scientific">Cinnamomum micranthum f. kanehirae</name>
    <dbReference type="NCBI Taxonomy" id="337451"/>
    <lineage>
        <taxon>Eukaryota</taxon>
        <taxon>Viridiplantae</taxon>
        <taxon>Streptophyta</taxon>
        <taxon>Embryophyta</taxon>
        <taxon>Tracheophyta</taxon>
        <taxon>Spermatophyta</taxon>
        <taxon>Magnoliopsida</taxon>
        <taxon>Magnoliidae</taxon>
        <taxon>Laurales</taxon>
        <taxon>Lauraceae</taxon>
        <taxon>Cinnamomum</taxon>
    </lineage>
</organism>
<evidence type="ECO:0000313" key="7">
    <source>
        <dbReference type="EMBL" id="RWR80165.1"/>
    </source>
</evidence>
<evidence type="ECO:0000256" key="2">
    <source>
        <dbReference type="ARBA" id="ARBA00022528"/>
    </source>
</evidence>
<keyword evidence="3" id="KW-0934">Plastid</keyword>
<dbReference type="GO" id="GO:2001070">
    <property type="term" value="F:starch binding"/>
    <property type="evidence" value="ECO:0007669"/>
    <property type="project" value="TreeGrafter"/>
</dbReference>
<keyword evidence="8" id="KW-1185">Reference proteome</keyword>
<proteinExistence type="inferred from homology"/>
<gene>
    <name evidence="7" type="ORF">CKAN_00879000</name>
</gene>
<keyword evidence="4" id="KW-0809">Transit peptide</keyword>
<evidence type="ECO:0000256" key="6">
    <source>
        <dbReference type="SAM" id="MobiDB-lite"/>
    </source>
</evidence>
<protein>
    <submittedName>
        <fullName evidence="7">Uncharacterized protein</fullName>
    </submittedName>
</protein>
<dbReference type="EMBL" id="QPKB01000003">
    <property type="protein sequence ID" value="RWR80165.1"/>
    <property type="molecule type" value="Genomic_DNA"/>
</dbReference>
<evidence type="ECO:0000256" key="1">
    <source>
        <dbReference type="ARBA" id="ARBA00004470"/>
    </source>
</evidence>
<dbReference type="PANTHER" id="PTHR34113:SF2">
    <property type="entry name" value="PROTEIN LIKE EARLY STARVATION, CHLOROPLASTIC"/>
    <property type="match status" value="1"/>
</dbReference>
<dbReference type="AlphaFoldDB" id="A0A3S3MV89"/>
<dbReference type="GO" id="GO:0043036">
    <property type="term" value="C:starch grain"/>
    <property type="evidence" value="ECO:0007669"/>
    <property type="project" value="TreeGrafter"/>
</dbReference>
<evidence type="ECO:0000313" key="8">
    <source>
        <dbReference type="Proteomes" id="UP000283530"/>
    </source>
</evidence>
<evidence type="ECO:0000256" key="5">
    <source>
        <dbReference type="ARBA" id="ARBA00038237"/>
    </source>
</evidence>
<keyword evidence="2" id="KW-0150">Chloroplast</keyword>
<feature type="region of interest" description="Disordered" evidence="6">
    <location>
        <begin position="121"/>
        <end position="145"/>
    </location>
</feature>
<dbReference type="OrthoDB" id="343842at2759"/>
<evidence type="ECO:0000256" key="4">
    <source>
        <dbReference type="ARBA" id="ARBA00022946"/>
    </source>
</evidence>
<accession>A0A3S3MV89</accession>
<dbReference type="InterPro" id="IPR052495">
    <property type="entry name" value="Alpha-glucan_binding_chloro"/>
</dbReference>
<feature type="compositionally biased region" description="Acidic residues" evidence="6">
    <location>
        <begin position="130"/>
        <end position="142"/>
    </location>
</feature>
<dbReference type="GO" id="GO:2000904">
    <property type="term" value="P:regulation of starch metabolic process"/>
    <property type="evidence" value="ECO:0007669"/>
    <property type="project" value="TreeGrafter"/>
</dbReference>
<evidence type="ECO:0000256" key="3">
    <source>
        <dbReference type="ARBA" id="ARBA00022640"/>
    </source>
</evidence>
<dbReference type="GO" id="GO:0009570">
    <property type="term" value="C:chloroplast stroma"/>
    <property type="evidence" value="ECO:0007669"/>
    <property type="project" value="UniProtKB-SubCell"/>
</dbReference>
<comment type="similarity">
    <text evidence="5">Belongs to the ESV1 family.</text>
</comment>
<sequence length="613" mass="69846">MSIASFLHLQEIHPKRAHFTKTNRRSTHHFLEIHLICILFLLANPPAMAAHFSLCARPTATIRLLHFPNHKTLRLFSTLPNTRRESRGRWNGIRVSHGDSFLDMWKNAVDREKAAKEFQNIVENEGGRVDDDEEEEEESEEELERKSNLFKQILEVPKEERDRIQRLQVIDRAAAAIAAARALLKDNPPPAKSLSDGPTGILESEGYGGMKQGSEGGESFASQLGTPGPDFWSWSPPLDISGSSKGANIFQAAQNPTLATDLVNSVIEKEQAVDSLSIPFESGISESNHNAPLPPLQSLMEIEKVDAPSQLDLPSQEEEYKLDLVFSKHAAEAVDALRNVGESSSHGVNPDGSKWWRETGIERRPDGVVCKWTLTRGVSADEGIEWEDKYWEAADQFDYKELGSEKSGRDAGGNVWREYWRESMWQDLKSGLVRMEKTADKWGKNGIGSEWQEKWWEHYDASGQADKWAHKWCCIDPNTPVEPGHAHVWHERWGEKYDGQGSSMKYTDKWAERSEGDAWTKWGDKWDEAFDSNGHGVKQGETWWQGKYGERWNRTWGEGHNGSGWIHKYGRSSSGEHWDTHVEQDTWYERYPHYGFELCLKNSVQLQEVKKPA</sequence>